<dbReference type="GO" id="GO:0008380">
    <property type="term" value="P:RNA splicing"/>
    <property type="evidence" value="ECO:0007669"/>
    <property type="project" value="InterPro"/>
</dbReference>
<keyword evidence="3" id="KW-1185">Reference proteome</keyword>
<reference evidence="2 3" key="1">
    <citation type="journal article" date="2023" name="bioRxiv">
        <title>Conserved and derived expression patterns and positive selection on dental genes reveal complex evolutionary context of ever-growing rodent molars.</title>
        <authorList>
            <person name="Calamari Z.T."/>
            <person name="Song A."/>
            <person name="Cohen E."/>
            <person name="Akter M."/>
            <person name="Roy R.D."/>
            <person name="Hallikas O."/>
            <person name="Christensen M.M."/>
            <person name="Li P."/>
            <person name="Marangoni P."/>
            <person name="Jernvall J."/>
            <person name="Klein O.D."/>
        </authorList>
    </citation>
    <scope>NUCLEOTIDE SEQUENCE [LARGE SCALE GENOMIC DNA]</scope>
    <source>
        <strain evidence="2">V071</strain>
    </source>
</reference>
<feature type="compositionally biased region" description="Basic and acidic residues" evidence="1">
    <location>
        <begin position="9"/>
        <end position="21"/>
    </location>
</feature>
<accession>A0AAW0I6P2</accession>
<evidence type="ECO:0008006" key="4">
    <source>
        <dbReference type="Google" id="ProtNLM"/>
    </source>
</evidence>
<evidence type="ECO:0000256" key="1">
    <source>
        <dbReference type="SAM" id="MobiDB-lite"/>
    </source>
</evidence>
<feature type="region of interest" description="Disordered" evidence="1">
    <location>
        <begin position="1"/>
        <end position="67"/>
    </location>
</feature>
<dbReference type="PANTHER" id="PTHR35252">
    <property type="entry name" value="RETINITIS PIGMENTOSA 9 PROTEIN"/>
    <property type="match status" value="1"/>
</dbReference>
<sequence length="269" mass="31363">MSSGAGSRRPREPAEQELQRRREQKRRRHDAQQLQQLKHLESFYEKPPPGFIKEDETKPEDCIPDVPGNEHAREFLAHAPTKGLWMPLGREVKVMQCWRCKRYGHRTGDKECPFFIKGNQKLEQFRVAHEDPMYDIIRENKRHEKDVRIQQLKKLLEDSTSDESSSSSSGKEKRKKKKKKEKHKKRKKEKKKKKKRKHKASKSRLETVDKAQNTVGELACQLPSHPGCGHLEKPDGPPTPEDTAMVTEEQQLKAGGWYLVICRIMSLIM</sequence>
<organism evidence="2 3">
    <name type="scientific">Myodes glareolus</name>
    <name type="common">Bank vole</name>
    <name type="synonym">Clethrionomys glareolus</name>
    <dbReference type="NCBI Taxonomy" id="447135"/>
    <lineage>
        <taxon>Eukaryota</taxon>
        <taxon>Metazoa</taxon>
        <taxon>Chordata</taxon>
        <taxon>Craniata</taxon>
        <taxon>Vertebrata</taxon>
        <taxon>Euteleostomi</taxon>
        <taxon>Mammalia</taxon>
        <taxon>Eutheria</taxon>
        <taxon>Euarchontoglires</taxon>
        <taxon>Glires</taxon>
        <taxon>Rodentia</taxon>
        <taxon>Myomorpha</taxon>
        <taxon>Muroidea</taxon>
        <taxon>Cricetidae</taxon>
        <taxon>Arvicolinae</taxon>
        <taxon>Myodes</taxon>
    </lineage>
</organism>
<feature type="region of interest" description="Disordered" evidence="1">
    <location>
        <begin position="156"/>
        <end position="243"/>
    </location>
</feature>
<name>A0AAW0I6P2_MYOGA</name>
<dbReference type="EMBL" id="JBBHLL010000205">
    <property type="protein sequence ID" value="KAK7810066.1"/>
    <property type="molecule type" value="Genomic_DNA"/>
</dbReference>
<comment type="caution">
    <text evidence="2">The sequence shown here is derived from an EMBL/GenBank/DDBJ whole genome shotgun (WGS) entry which is preliminary data.</text>
</comment>
<gene>
    <name evidence="2" type="ORF">U0070_008253</name>
</gene>
<feature type="compositionally biased region" description="Basic residues" evidence="1">
    <location>
        <begin position="172"/>
        <end position="202"/>
    </location>
</feature>
<protein>
    <recommendedName>
        <fullName evidence="4">Retinitis pigmentosa 9 protein</fullName>
    </recommendedName>
</protein>
<dbReference type="InterPro" id="IPR034585">
    <property type="entry name" value="PAP-1"/>
</dbReference>
<dbReference type="AlphaFoldDB" id="A0AAW0I6P2"/>
<evidence type="ECO:0000313" key="2">
    <source>
        <dbReference type="EMBL" id="KAK7810066.1"/>
    </source>
</evidence>
<evidence type="ECO:0000313" key="3">
    <source>
        <dbReference type="Proteomes" id="UP001488838"/>
    </source>
</evidence>
<proteinExistence type="predicted"/>
<feature type="compositionally biased region" description="Basic and acidic residues" evidence="1">
    <location>
        <begin position="52"/>
        <end position="61"/>
    </location>
</feature>
<dbReference type="PANTHER" id="PTHR35252:SF1">
    <property type="entry name" value="RETINITIS PIGMENTOSA 9 PROTEIN"/>
    <property type="match status" value="1"/>
</dbReference>
<dbReference type="Proteomes" id="UP001488838">
    <property type="component" value="Unassembled WGS sequence"/>
</dbReference>